<proteinExistence type="predicted"/>
<dbReference type="EMBL" id="ACVN02000258">
    <property type="protein sequence ID" value="ERK52449.1"/>
    <property type="molecule type" value="Genomic_DNA"/>
</dbReference>
<dbReference type="InterPro" id="IPR006311">
    <property type="entry name" value="TAT_signal"/>
</dbReference>
<accession>U2Q8S1</accession>
<dbReference type="PANTHER" id="PTHR30290">
    <property type="entry name" value="PERIPLASMIC BINDING COMPONENT OF ABC TRANSPORTER"/>
    <property type="match status" value="1"/>
</dbReference>
<dbReference type="Pfam" id="PF00496">
    <property type="entry name" value="SBP_bac_5"/>
    <property type="match status" value="1"/>
</dbReference>
<dbReference type="PIRSF" id="PIRSF002741">
    <property type="entry name" value="MppA"/>
    <property type="match status" value="1"/>
</dbReference>
<keyword evidence="4" id="KW-1185">Reference proteome</keyword>
<dbReference type="OrthoDB" id="9796817at2"/>
<dbReference type="GO" id="GO:0042597">
    <property type="term" value="C:periplasmic space"/>
    <property type="evidence" value="ECO:0007669"/>
    <property type="project" value="UniProtKB-ARBA"/>
</dbReference>
<feature type="domain" description="Solute-binding protein family 5" evidence="2">
    <location>
        <begin position="82"/>
        <end position="416"/>
    </location>
</feature>
<dbReference type="SUPFAM" id="SSF53850">
    <property type="entry name" value="Periplasmic binding protein-like II"/>
    <property type="match status" value="1"/>
</dbReference>
<sequence>MNIRLGRRSFLSAAAIGAAASLVGCSGGEAEETQEQARQLVIGATAAPAALDPSTNSGAAISQALLYNVYETLVKIDSSGDIVPLLATGWNESEDGLTYTFTLQPKATFASGAPLNAEAVKTSLERIVNDDSVIATLKSQLGSMESVAAQDDSTVVVKLSQRDNNWLYYAAQTAGIIYEPDRLDQLDTAPAGSGPFVFDSWSEGNPMVLRRNDSYWGTPTVFDSVTIKYFSDPNAENSAMSSGDLDVISNVQAPQSISQFQGTDQYTILNGTTMGEVVLGFNHQREAFSDVRVRQAINHAINRSDLLQTVTAGYGTLIGSMVAPTDPWYEDLSGTYDYNPDTARRLLADAGHPDGLTLALRVPNLPYATSAATFIASQLSQVGITVTTDTLEFPARWIDEVMTKSNYDMTIISHVEGRDIEKWANPDYYWHYDNAEFQRLITEARTGPADEQTERMKQAARLLADDAAADFLYSMANLVVLRSDISGVPENLTSESLDLTAASSTNI</sequence>
<evidence type="ECO:0000256" key="1">
    <source>
        <dbReference type="ARBA" id="ARBA00022729"/>
    </source>
</evidence>
<name>U2Q8S1_9ACTN</name>
<dbReference type="PROSITE" id="PS51318">
    <property type="entry name" value="TAT"/>
    <property type="match status" value="1"/>
</dbReference>
<comment type="caution">
    <text evidence="3">The sequence shown here is derived from an EMBL/GenBank/DDBJ whole genome shotgun (WGS) entry which is preliminary data.</text>
</comment>
<reference evidence="3" key="1">
    <citation type="submission" date="2013-08" db="EMBL/GenBank/DDBJ databases">
        <authorList>
            <person name="Durkin A.S."/>
            <person name="Haft D.R."/>
            <person name="McCorrison J."/>
            <person name="Torralba M."/>
            <person name="Gillis M."/>
            <person name="Haft D.H."/>
            <person name="Methe B."/>
            <person name="Sutton G."/>
            <person name="Nelson K.E."/>
        </authorList>
    </citation>
    <scope>NUCLEOTIDE SEQUENCE [LARGE SCALE GENOMIC DNA]</scope>
    <source>
        <strain evidence="3">F0233</strain>
    </source>
</reference>
<dbReference type="GeneID" id="95358712"/>
<evidence type="ECO:0000259" key="2">
    <source>
        <dbReference type="Pfam" id="PF00496"/>
    </source>
</evidence>
<dbReference type="PANTHER" id="PTHR30290:SF38">
    <property type="entry name" value="D,D-DIPEPTIDE-BINDING PERIPLASMIC PROTEIN DDPA-RELATED"/>
    <property type="match status" value="1"/>
</dbReference>
<dbReference type="AlphaFoldDB" id="U2Q8S1"/>
<dbReference type="GO" id="GO:0015833">
    <property type="term" value="P:peptide transport"/>
    <property type="evidence" value="ECO:0007669"/>
    <property type="project" value="TreeGrafter"/>
</dbReference>
<keyword evidence="1" id="KW-0732">Signal</keyword>
<dbReference type="RefSeq" id="WP_021798358.1">
    <property type="nucleotide sequence ID" value="NZ_ACVN02000258.1"/>
</dbReference>
<dbReference type="Proteomes" id="UP000017052">
    <property type="component" value="Unassembled WGS sequence"/>
</dbReference>
<dbReference type="PROSITE" id="PS51257">
    <property type="entry name" value="PROKAR_LIPOPROTEIN"/>
    <property type="match status" value="1"/>
</dbReference>
<evidence type="ECO:0000313" key="3">
    <source>
        <dbReference type="EMBL" id="ERK52449.1"/>
    </source>
</evidence>
<dbReference type="GO" id="GO:0043190">
    <property type="term" value="C:ATP-binding cassette (ABC) transporter complex"/>
    <property type="evidence" value="ECO:0007669"/>
    <property type="project" value="InterPro"/>
</dbReference>
<dbReference type="InterPro" id="IPR030678">
    <property type="entry name" value="Peptide/Ni-bd"/>
</dbReference>
<dbReference type="Gene3D" id="3.10.105.10">
    <property type="entry name" value="Dipeptide-binding Protein, Domain 3"/>
    <property type="match status" value="1"/>
</dbReference>
<dbReference type="CDD" id="cd08494">
    <property type="entry name" value="PBP2_NikA_DppA_OppA_like_6"/>
    <property type="match status" value="1"/>
</dbReference>
<dbReference type="InterPro" id="IPR000914">
    <property type="entry name" value="SBP_5_dom"/>
</dbReference>
<protein>
    <submittedName>
        <fullName evidence="3">ABC transporter, substrate-binding protein, family 5</fullName>
    </submittedName>
</protein>
<evidence type="ECO:0000313" key="4">
    <source>
        <dbReference type="Proteomes" id="UP000017052"/>
    </source>
</evidence>
<organism evidence="3 4">
    <name type="scientific">Propionibacterium acidifaciens F0233</name>
    <dbReference type="NCBI Taxonomy" id="553198"/>
    <lineage>
        <taxon>Bacteria</taxon>
        <taxon>Bacillati</taxon>
        <taxon>Actinomycetota</taxon>
        <taxon>Actinomycetes</taxon>
        <taxon>Propionibacteriales</taxon>
        <taxon>Propionibacteriaceae</taxon>
        <taxon>Propionibacterium</taxon>
    </lineage>
</organism>
<dbReference type="GO" id="GO:1904680">
    <property type="term" value="F:peptide transmembrane transporter activity"/>
    <property type="evidence" value="ECO:0007669"/>
    <property type="project" value="TreeGrafter"/>
</dbReference>
<dbReference type="InterPro" id="IPR039424">
    <property type="entry name" value="SBP_5"/>
</dbReference>
<gene>
    <name evidence="3" type="ORF">HMPREF0682_0937</name>
</gene>
<dbReference type="Gene3D" id="3.40.190.10">
    <property type="entry name" value="Periplasmic binding protein-like II"/>
    <property type="match status" value="1"/>
</dbReference>